<evidence type="ECO:0000313" key="4">
    <source>
        <dbReference type="Proteomes" id="UP001612915"/>
    </source>
</evidence>
<evidence type="ECO:0000259" key="2">
    <source>
        <dbReference type="Pfam" id="PF00501"/>
    </source>
</evidence>
<dbReference type="InterPro" id="IPR045851">
    <property type="entry name" value="AMP-bd_C_sf"/>
</dbReference>
<dbReference type="PANTHER" id="PTHR22754">
    <property type="entry name" value="DISCO-INTERACTING PROTEIN 2 DIP2 -RELATED"/>
    <property type="match status" value="1"/>
</dbReference>
<gene>
    <name evidence="3" type="ORF">ACIB24_11155</name>
</gene>
<dbReference type="Proteomes" id="UP001612915">
    <property type="component" value="Unassembled WGS sequence"/>
</dbReference>
<protein>
    <submittedName>
        <fullName evidence="3">AMP-binding protein</fullName>
    </submittedName>
</protein>
<dbReference type="Pfam" id="PF00501">
    <property type="entry name" value="AMP-binding"/>
    <property type="match status" value="1"/>
</dbReference>
<proteinExistence type="inferred from homology"/>
<evidence type="ECO:0000256" key="1">
    <source>
        <dbReference type="ARBA" id="ARBA00006432"/>
    </source>
</evidence>
<accession>A0ABW8AMM1</accession>
<dbReference type="SUPFAM" id="SSF56801">
    <property type="entry name" value="Acetyl-CoA synthetase-like"/>
    <property type="match status" value="1"/>
</dbReference>
<comment type="caution">
    <text evidence="3">The sequence shown here is derived from an EMBL/GenBank/DDBJ whole genome shotgun (WGS) entry which is preliminary data.</text>
</comment>
<name>A0ABW8AMM1_9ACTN</name>
<dbReference type="Gene3D" id="3.30.300.30">
    <property type="match status" value="1"/>
</dbReference>
<dbReference type="RefSeq" id="WP_398279652.1">
    <property type="nucleotide sequence ID" value="NZ_JBITLV010000003.1"/>
</dbReference>
<comment type="similarity">
    <text evidence="1">Belongs to the ATP-dependent AMP-binding enzyme family.</text>
</comment>
<feature type="domain" description="AMP-dependent synthetase/ligase" evidence="2">
    <location>
        <begin position="41"/>
        <end position="407"/>
    </location>
</feature>
<dbReference type="Gene3D" id="3.40.50.12780">
    <property type="entry name" value="N-terminal domain of ligase-like"/>
    <property type="match status" value="1"/>
</dbReference>
<dbReference type="InterPro" id="IPR042099">
    <property type="entry name" value="ANL_N_sf"/>
</dbReference>
<keyword evidence="4" id="KW-1185">Reference proteome</keyword>
<dbReference type="InterPro" id="IPR000873">
    <property type="entry name" value="AMP-dep_synth/lig_dom"/>
</dbReference>
<dbReference type="EMBL" id="JBITLV010000003">
    <property type="protein sequence ID" value="MFI7587621.1"/>
    <property type="molecule type" value="Genomic_DNA"/>
</dbReference>
<evidence type="ECO:0000313" key="3">
    <source>
        <dbReference type="EMBL" id="MFI7587621.1"/>
    </source>
</evidence>
<reference evidence="3 4" key="1">
    <citation type="submission" date="2024-10" db="EMBL/GenBank/DDBJ databases">
        <title>The Natural Products Discovery Center: Release of the First 8490 Sequenced Strains for Exploring Actinobacteria Biosynthetic Diversity.</title>
        <authorList>
            <person name="Kalkreuter E."/>
            <person name="Kautsar S.A."/>
            <person name="Yang D."/>
            <person name="Bader C.D."/>
            <person name="Teijaro C.N."/>
            <person name="Fluegel L."/>
            <person name="Davis C.M."/>
            <person name="Simpson J.R."/>
            <person name="Lauterbach L."/>
            <person name="Steele A.D."/>
            <person name="Gui C."/>
            <person name="Meng S."/>
            <person name="Li G."/>
            <person name="Viehrig K."/>
            <person name="Ye F."/>
            <person name="Su P."/>
            <person name="Kiefer A.F."/>
            <person name="Nichols A."/>
            <person name="Cepeda A.J."/>
            <person name="Yan W."/>
            <person name="Fan B."/>
            <person name="Jiang Y."/>
            <person name="Adhikari A."/>
            <person name="Zheng C.-J."/>
            <person name="Schuster L."/>
            <person name="Cowan T.M."/>
            <person name="Smanski M.J."/>
            <person name="Chevrette M.G."/>
            <person name="De Carvalho L.P.S."/>
            <person name="Shen B."/>
        </authorList>
    </citation>
    <scope>NUCLEOTIDE SEQUENCE [LARGE SCALE GENOMIC DNA]</scope>
    <source>
        <strain evidence="3 4">NPDC049639</strain>
    </source>
</reference>
<sequence length="556" mass="57929">MGVRSGIGGVATTTVLDLLAEAATGTGVCRFEPSGVEKSLGAMWQDAEQVARWLRARTGTGGRIGAFLTNTENCPAVVIGTWLSGNDLVSLPYPGRGADLESFIRQIELMCELSGVQLLLLDDAYRGLLPPMSVPTAAFGEAVAGAGSEALPDLPTFSPAGAGAEAGGGGLVQFTSGSLGNPKGVVLTGQALAVNIIDILDAIEVGPGDRAGSWLPLSHDMGFVGMFLACLAANAPRVGGDMLVLQTPESFLADPASWLRLCATHGVTHTTGPNFAFELSVKAAPMLAGLDLSRLRVCITGAERVKADTVARFTETFAPMGLSPEVICPAYGMAEASLAVTISRPADVWRTSVRPGTETLAGGPVLDVGNGSLLERVDLRIVDDAGRPTDGVGDVQIRGASLFSDYLGAERRLTPEGWFPTRDVGYLADGELFLVGRADESIIVGGRNLYSTDIEQAVRHDAVRAGCLAALPTLDGYGLVAEPVRAASADGDLTRLRAICRELASDAARQFGARPEFVGFVERGQLMKTPSGKLRRLSMVAALDAGELPLIASIGR</sequence>
<dbReference type="PANTHER" id="PTHR22754:SF32">
    <property type="entry name" value="DISCO-INTERACTING PROTEIN 2"/>
    <property type="match status" value="1"/>
</dbReference>
<organism evidence="3 4">
    <name type="scientific">Spongisporangium articulatum</name>
    <dbReference type="NCBI Taxonomy" id="3362603"/>
    <lineage>
        <taxon>Bacteria</taxon>
        <taxon>Bacillati</taxon>
        <taxon>Actinomycetota</taxon>
        <taxon>Actinomycetes</taxon>
        <taxon>Kineosporiales</taxon>
        <taxon>Kineosporiaceae</taxon>
        <taxon>Spongisporangium</taxon>
    </lineage>
</organism>